<feature type="region of interest" description="Disordered" evidence="1">
    <location>
        <begin position="77"/>
        <end position="148"/>
    </location>
</feature>
<name>A0A2J7QH28_9NEOP</name>
<comment type="caution">
    <text evidence="2">The sequence shown here is derived from an EMBL/GenBank/DDBJ whole genome shotgun (WGS) entry which is preliminary data.</text>
</comment>
<feature type="compositionally biased region" description="Polar residues" evidence="1">
    <location>
        <begin position="310"/>
        <end position="322"/>
    </location>
</feature>
<evidence type="ECO:0000256" key="1">
    <source>
        <dbReference type="SAM" id="MobiDB-lite"/>
    </source>
</evidence>
<feature type="compositionally biased region" description="Basic and acidic residues" evidence="1">
    <location>
        <begin position="122"/>
        <end position="132"/>
    </location>
</feature>
<sequence>MKDYPEAQEILQSLGRKRLMEARNVSRTKSSGHHDGKGMNSPALRDGVGGTDLDGRAGKRIVEKLRSDVKGLRNVLRKSRRGARMKDESMELQPLNPGSISTARVSSAAHSGKGMLRRMSRVHSDENYSREESLEDQPSAAPTAKLGEGLPLLQRLRLLKEKQDREDRGKHALTPTSPPPAPATLSPPAFRLQPPQEESQEQEVIGPGLPLIQRLLLLKQKEDHERLTMQTTAAVTADVLATAVKSQQEAESKSIQSTVSPPGRKVKGCISDDSRHSSSSKEQSEDESSLVSRKSSLLNRLVSLKHKDSSSASVVKQSTGSSVVIPPQQTSDTSSSSSADPCMAASMKVPLLRDKLKLLT</sequence>
<evidence type="ECO:0000313" key="3">
    <source>
        <dbReference type="Proteomes" id="UP000235965"/>
    </source>
</evidence>
<dbReference type="InParanoid" id="A0A2J7QH28"/>
<keyword evidence="3" id="KW-1185">Reference proteome</keyword>
<reference evidence="2 3" key="1">
    <citation type="submission" date="2017-12" db="EMBL/GenBank/DDBJ databases">
        <title>Hemimetabolous genomes reveal molecular basis of termite eusociality.</title>
        <authorList>
            <person name="Harrison M.C."/>
            <person name="Jongepier E."/>
            <person name="Robertson H.M."/>
            <person name="Arning N."/>
            <person name="Bitard-Feildel T."/>
            <person name="Chao H."/>
            <person name="Childers C.P."/>
            <person name="Dinh H."/>
            <person name="Doddapaneni H."/>
            <person name="Dugan S."/>
            <person name="Gowin J."/>
            <person name="Greiner C."/>
            <person name="Han Y."/>
            <person name="Hu H."/>
            <person name="Hughes D.S.T."/>
            <person name="Huylmans A.-K."/>
            <person name="Kemena C."/>
            <person name="Kremer L.P.M."/>
            <person name="Lee S.L."/>
            <person name="Lopez-Ezquerra A."/>
            <person name="Mallet L."/>
            <person name="Monroy-Kuhn J.M."/>
            <person name="Moser A."/>
            <person name="Murali S.C."/>
            <person name="Muzny D.M."/>
            <person name="Otani S."/>
            <person name="Piulachs M.-D."/>
            <person name="Poelchau M."/>
            <person name="Qu J."/>
            <person name="Schaub F."/>
            <person name="Wada-Katsumata A."/>
            <person name="Worley K.C."/>
            <person name="Xie Q."/>
            <person name="Ylla G."/>
            <person name="Poulsen M."/>
            <person name="Gibbs R.A."/>
            <person name="Schal C."/>
            <person name="Richards S."/>
            <person name="Belles X."/>
            <person name="Korb J."/>
            <person name="Bornberg-Bauer E."/>
        </authorList>
    </citation>
    <scope>NUCLEOTIDE SEQUENCE [LARGE SCALE GENOMIC DNA]</scope>
    <source>
        <tissue evidence="2">Whole body</tissue>
    </source>
</reference>
<dbReference type="AlphaFoldDB" id="A0A2J7QH28"/>
<feature type="compositionally biased region" description="Low complexity" evidence="1">
    <location>
        <begin position="326"/>
        <end position="342"/>
    </location>
</feature>
<feature type="region of interest" description="Disordered" evidence="1">
    <location>
        <begin position="305"/>
        <end position="342"/>
    </location>
</feature>
<dbReference type="EMBL" id="NEVH01014358">
    <property type="protein sequence ID" value="PNF27891.1"/>
    <property type="molecule type" value="Genomic_DNA"/>
</dbReference>
<feature type="non-terminal residue" evidence="2">
    <location>
        <position position="360"/>
    </location>
</feature>
<feature type="compositionally biased region" description="Low complexity" evidence="1">
    <location>
        <begin position="183"/>
        <end position="206"/>
    </location>
</feature>
<dbReference type="STRING" id="105785.A0A2J7QH28"/>
<feature type="region of interest" description="Disordered" evidence="1">
    <location>
        <begin position="163"/>
        <end position="206"/>
    </location>
</feature>
<gene>
    <name evidence="2" type="ORF">B7P43_G08301</name>
</gene>
<feature type="compositionally biased region" description="Polar residues" evidence="1">
    <location>
        <begin position="96"/>
        <end position="109"/>
    </location>
</feature>
<feature type="compositionally biased region" description="Polar residues" evidence="1">
    <location>
        <begin position="247"/>
        <end position="260"/>
    </location>
</feature>
<protein>
    <submittedName>
        <fullName evidence="2">Uncharacterized protein</fullName>
    </submittedName>
</protein>
<evidence type="ECO:0000313" key="2">
    <source>
        <dbReference type="EMBL" id="PNF27891.1"/>
    </source>
</evidence>
<feature type="region of interest" description="Disordered" evidence="1">
    <location>
        <begin position="247"/>
        <end position="293"/>
    </location>
</feature>
<dbReference type="Proteomes" id="UP000235965">
    <property type="component" value="Unassembled WGS sequence"/>
</dbReference>
<accession>A0A2J7QH28</accession>
<feature type="region of interest" description="Disordered" evidence="1">
    <location>
        <begin position="24"/>
        <end position="59"/>
    </location>
</feature>
<dbReference type="OrthoDB" id="421226at2759"/>
<proteinExistence type="predicted"/>
<organism evidence="2 3">
    <name type="scientific">Cryptotermes secundus</name>
    <dbReference type="NCBI Taxonomy" id="105785"/>
    <lineage>
        <taxon>Eukaryota</taxon>
        <taxon>Metazoa</taxon>
        <taxon>Ecdysozoa</taxon>
        <taxon>Arthropoda</taxon>
        <taxon>Hexapoda</taxon>
        <taxon>Insecta</taxon>
        <taxon>Pterygota</taxon>
        <taxon>Neoptera</taxon>
        <taxon>Polyneoptera</taxon>
        <taxon>Dictyoptera</taxon>
        <taxon>Blattodea</taxon>
        <taxon>Blattoidea</taxon>
        <taxon>Termitoidae</taxon>
        <taxon>Kalotermitidae</taxon>
        <taxon>Cryptotermitinae</taxon>
        <taxon>Cryptotermes</taxon>
    </lineage>
</organism>